<accession>A0ACB9F290</accession>
<dbReference type="EMBL" id="CM042011">
    <property type="protein sequence ID" value="KAI3764998.1"/>
    <property type="molecule type" value="Genomic_DNA"/>
</dbReference>
<keyword evidence="2" id="KW-1185">Reference proteome</keyword>
<dbReference type="Proteomes" id="UP001055811">
    <property type="component" value="Linkage Group LG03"/>
</dbReference>
<reference evidence="2" key="1">
    <citation type="journal article" date="2022" name="Mol. Ecol. Resour.">
        <title>The genomes of chicory, endive, great burdock and yacon provide insights into Asteraceae palaeo-polyploidization history and plant inulin production.</title>
        <authorList>
            <person name="Fan W."/>
            <person name="Wang S."/>
            <person name="Wang H."/>
            <person name="Wang A."/>
            <person name="Jiang F."/>
            <person name="Liu H."/>
            <person name="Zhao H."/>
            <person name="Xu D."/>
            <person name="Zhang Y."/>
        </authorList>
    </citation>
    <scope>NUCLEOTIDE SEQUENCE [LARGE SCALE GENOMIC DNA]</scope>
    <source>
        <strain evidence="2">cv. Punajuju</strain>
    </source>
</reference>
<sequence>MVGHNECSSVLPLLNSRALSFLSRSTSGTVKPLSQQVEKEIDRHIRHCPRMRLVVIYEIRLSPLLFDLLLGQARKSLERRFKEELRPSQQASQLPFICLYEKGLNRALEEASTSDLKTD</sequence>
<gene>
    <name evidence="1" type="ORF">L2E82_15018</name>
</gene>
<proteinExistence type="predicted"/>
<protein>
    <submittedName>
        <fullName evidence="1">Uncharacterized protein</fullName>
    </submittedName>
</protein>
<organism evidence="1 2">
    <name type="scientific">Cichorium intybus</name>
    <name type="common">Chicory</name>
    <dbReference type="NCBI Taxonomy" id="13427"/>
    <lineage>
        <taxon>Eukaryota</taxon>
        <taxon>Viridiplantae</taxon>
        <taxon>Streptophyta</taxon>
        <taxon>Embryophyta</taxon>
        <taxon>Tracheophyta</taxon>
        <taxon>Spermatophyta</taxon>
        <taxon>Magnoliopsida</taxon>
        <taxon>eudicotyledons</taxon>
        <taxon>Gunneridae</taxon>
        <taxon>Pentapetalae</taxon>
        <taxon>asterids</taxon>
        <taxon>campanulids</taxon>
        <taxon>Asterales</taxon>
        <taxon>Asteraceae</taxon>
        <taxon>Cichorioideae</taxon>
        <taxon>Cichorieae</taxon>
        <taxon>Cichoriinae</taxon>
        <taxon>Cichorium</taxon>
    </lineage>
</organism>
<evidence type="ECO:0000313" key="1">
    <source>
        <dbReference type="EMBL" id="KAI3764998.1"/>
    </source>
</evidence>
<reference evidence="1 2" key="2">
    <citation type="journal article" date="2022" name="Mol. Ecol. Resour.">
        <title>The genomes of chicory, endive, great burdock and yacon provide insights into Asteraceae paleo-polyploidization history and plant inulin production.</title>
        <authorList>
            <person name="Fan W."/>
            <person name="Wang S."/>
            <person name="Wang H."/>
            <person name="Wang A."/>
            <person name="Jiang F."/>
            <person name="Liu H."/>
            <person name="Zhao H."/>
            <person name="Xu D."/>
            <person name="Zhang Y."/>
        </authorList>
    </citation>
    <scope>NUCLEOTIDE SEQUENCE [LARGE SCALE GENOMIC DNA]</scope>
    <source>
        <strain evidence="2">cv. Punajuju</strain>
        <tissue evidence="1">Leaves</tissue>
    </source>
</reference>
<evidence type="ECO:0000313" key="2">
    <source>
        <dbReference type="Proteomes" id="UP001055811"/>
    </source>
</evidence>
<comment type="caution">
    <text evidence="1">The sequence shown here is derived from an EMBL/GenBank/DDBJ whole genome shotgun (WGS) entry which is preliminary data.</text>
</comment>
<name>A0ACB9F290_CICIN</name>